<dbReference type="InterPro" id="IPR001034">
    <property type="entry name" value="DeoR_HTH"/>
</dbReference>
<sequence length="233" mass="25814">MPNNLLNILSASRTEIVLFVQSRGDVSVEEASSALGLASTTIRQHFDRLEAQGILEFESVPSGRGRPTSRYRLTANGRRLFPSQDGRLLGAVLDFMLREGYPGLVNDVFIHTWAQRKERLLALFAAAGIRAEDALTDDPSPEVMAQKLAVITDFLSQEGFMSKVEQDGDCVRIKHHNCPFSEAVRATKLPCRLEAELFEQILGGTATRLDYMPDGDTACTYEFRFGGDKTPTD</sequence>
<dbReference type="InterPro" id="IPR041359">
    <property type="entry name" value="MetOD1"/>
</dbReference>
<dbReference type="InterPro" id="IPR036390">
    <property type="entry name" value="WH_DNA-bd_sf"/>
</dbReference>
<dbReference type="GO" id="GO:0003700">
    <property type="term" value="F:DNA-binding transcription factor activity"/>
    <property type="evidence" value="ECO:0007669"/>
    <property type="project" value="InterPro"/>
</dbReference>
<dbReference type="InterPro" id="IPR036388">
    <property type="entry name" value="WH-like_DNA-bd_sf"/>
</dbReference>
<protein>
    <submittedName>
        <fullName evidence="1">Uncharacterized protein</fullName>
    </submittedName>
</protein>
<accession>A0A2Z4FP08</accession>
<dbReference type="RefSeq" id="WP_111336331.1">
    <property type="nucleotide sequence ID" value="NZ_CP030032.1"/>
</dbReference>
<dbReference type="Proteomes" id="UP000249799">
    <property type="component" value="Chromosome"/>
</dbReference>
<dbReference type="Gene3D" id="1.10.10.10">
    <property type="entry name" value="Winged helix-like DNA-binding domain superfamily/Winged helix DNA-binding domain"/>
    <property type="match status" value="1"/>
</dbReference>
<evidence type="ECO:0000313" key="2">
    <source>
        <dbReference type="Proteomes" id="UP000249799"/>
    </source>
</evidence>
<evidence type="ECO:0000313" key="1">
    <source>
        <dbReference type="EMBL" id="AWV90719.1"/>
    </source>
</evidence>
<dbReference type="EMBL" id="CP030032">
    <property type="protein sequence ID" value="AWV90719.1"/>
    <property type="molecule type" value="Genomic_DNA"/>
</dbReference>
<dbReference type="AlphaFoldDB" id="A0A2Z4FP08"/>
<organism evidence="1 2">
    <name type="scientific">Bradymonas sediminis</name>
    <dbReference type="NCBI Taxonomy" id="1548548"/>
    <lineage>
        <taxon>Bacteria</taxon>
        <taxon>Deltaproteobacteria</taxon>
        <taxon>Bradymonadales</taxon>
        <taxon>Bradymonadaceae</taxon>
        <taxon>Bradymonas</taxon>
    </lineage>
</organism>
<dbReference type="Pfam" id="PF08220">
    <property type="entry name" value="HTH_DeoR"/>
    <property type="match status" value="1"/>
</dbReference>
<dbReference type="OrthoDB" id="155998at2"/>
<reference evidence="1 2" key="1">
    <citation type="submission" date="2018-06" db="EMBL/GenBank/DDBJ databases">
        <title>Lujinxingia sediminis gen. nov. sp. nov., a new facultative anaerobic member of the class Deltaproteobacteria, and proposal of Lujinxingaceae fam. nov.</title>
        <authorList>
            <person name="Guo L.-Y."/>
            <person name="Li C.-M."/>
            <person name="Wang S."/>
            <person name="Du Z.-J."/>
        </authorList>
    </citation>
    <scope>NUCLEOTIDE SEQUENCE [LARGE SCALE GENOMIC DNA]</scope>
    <source>
        <strain evidence="1 2">FA350</strain>
    </source>
</reference>
<dbReference type="InterPro" id="IPR011991">
    <property type="entry name" value="ArsR-like_HTH"/>
</dbReference>
<keyword evidence="2" id="KW-1185">Reference proteome</keyword>
<dbReference type="Pfam" id="PF18546">
    <property type="entry name" value="MetOD1"/>
    <property type="match status" value="1"/>
</dbReference>
<dbReference type="KEGG" id="bsed:DN745_15905"/>
<dbReference type="SUPFAM" id="SSF46785">
    <property type="entry name" value="Winged helix' DNA-binding domain"/>
    <property type="match status" value="1"/>
</dbReference>
<name>A0A2Z4FP08_9DELT</name>
<dbReference type="CDD" id="cd00090">
    <property type="entry name" value="HTH_ARSR"/>
    <property type="match status" value="1"/>
</dbReference>
<proteinExistence type="predicted"/>
<gene>
    <name evidence="1" type="ORF">DN745_15905</name>
</gene>